<name>A0ABR8YWK4_9CLOT</name>
<keyword evidence="3" id="KW-1185">Reference proteome</keyword>
<accession>A0ABR8YWK4</accession>
<dbReference type="Pfam" id="PF20008">
    <property type="entry name" value="DUF6429"/>
    <property type="match status" value="1"/>
</dbReference>
<sequence length="88" mass="10378">MDKTPAKEAIRELTLALMYLTRFSSHDRFSESENNAWKGYPFEAMDELEEYRFINQGSHRSKSVHIYDEGLEKARALLEKYGIEDWEG</sequence>
<evidence type="ECO:0000313" key="3">
    <source>
        <dbReference type="Proteomes" id="UP000627166"/>
    </source>
</evidence>
<protein>
    <submittedName>
        <fullName evidence="2">Transposase</fullName>
    </submittedName>
</protein>
<evidence type="ECO:0000259" key="1">
    <source>
        <dbReference type="Pfam" id="PF20008"/>
    </source>
</evidence>
<comment type="caution">
    <text evidence="2">The sequence shown here is derived from an EMBL/GenBank/DDBJ whole genome shotgun (WGS) entry which is preliminary data.</text>
</comment>
<dbReference type="EMBL" id="JACSQB010000147">
    <property type="protein sequence ID" value="MBD8048507.1"/>
    <property type="molecule type" value="Genomic_DNA"/>
</dbReference>
<dbReference type="Proteomes" id="UP000627166">
    <property type="component" value="Unassembled WGS sequence"/>
</dbReference>
<evidence type="ECO:0000313" key="2">
    <source>
        <dbReference type="EMBL" id="MBD8048507.1"/>
    </source>
</evidence>
<organism evidence="2 3">
    <name type="scientific">Clostridium faecium</name>
    <dbReference type="NCBI Taxonomy" id="2762223"/>
    <lineage>
        <taxon>Bacteria</taxon>
        <taxon>Bacillati</taxon>
        <taxon>Bacillota</taxon>
        <taxon>Clostridia</taxon>
        <taxon>Eubacteriales</taxon>
        <taxon>Clostridiaceae</taxon>
        <taxon>Clostridium</taxon>
    </lineage>
</organism>
<reference evidence="2 3" key="1">
    <citation type="submission" date="2020-08" db="EMBL/GenBank/DDBJ databases">
        <title>A Genomic Blueprint of the Chicken Gut Microbiome.</title>
        <authorList>
            <person name="Gilroy R."/>
            <person name="Ravi A."/>
            <person name="Getino M."/>
            <person name="Pursley I."/>
            <person name="Horton D.L."/>
            <person name="Alikhan N.-F."/>
            <person name="Baker D."/>
            <person name="Gharbi K."/>
            <person name="Hall N."/>
            <person name="Watson M."/>
            <person name="Adriaenssens E.M."/>
            <person name="Foster-Nyarko E."/>
            <person name="Jarju S."/>
            <person name="Secka A."/>
            <person name="Antonio M."/>
            <person name="Oren A."/>
            <person name="Chaudhuri R."/>
            <person name="La Ragione R.M."/>
            <person name="Hildebrand F."/>
            <person name="Pallen M.J."/>
        </authorList>
    </citation>
    <scope>NUCLEOTIDE SEQUENCE [LARGE SCALE GENOMIC DNA]</scope>
    <source>
        <strain evidence="2 3">N37</strain>
    </source>
</reference>
<proteinExistence type="predicted"/>
<dbReference type="InterPro" id="IPR045489">
    <property type="entry name" value="DUF6429"/>
</dbReference>
<dbReference type="RefSeq" id="WP_191741453.1">
    <property type="nucleotide sequence ID" value="NZ_JACSQB010000147.1"/>
</dbReference>
<gene>
    <name evidence="2" type="ORF">H9637_15960</name>
</gene>
<feature type="domain" description="DUF6429" evidence="1">
    <location>
        <begin position="7"/>
        <end position="83"/>
    </location>
</feature>